<dbReference type="EMBL" id="CP130613">
    <property type="protein sequence ID" value="WKW16356.1"/>
    <property type="molecule type" value="Genomic_DNA"/>
</dbReference>
<dbReference type="KEGG" id="pspc:Strain318_002769"/>
<reference evidence="2" key="1">
    <citation type="submission" date="2023-07" db="EMBL/GenBank/DDBJ databases">
        <authorList>
            <person name="Haufschild T."/>
            <person name="Kallscheuer N."/>
            <person name="Hammer J."/>
            <person name="Kohn T."/>
            <person name="Kabuu M."/>
            <person name="Jogler M."/>
            <person name="Wohfarth N."/>
            <person name="Heuer A."/>
            <person name="Rohde M."/>
            <person name="van Teeseling M.C.F."/>
            <person name="Jogler C."/>
        </authorList>
    </citation>
    <scope>NUCLEOTIDE SEQUENCE</scope>
    <source>
        <strain evidence="1">Strain 138</strain>
        <strain evidence="2">Strain 318</strain>
    </source>
</reference>
<dbReference type="PROSITE" id="PS51257">
    <property type="entry name" value="PROKAR_LIPOPROTEIN"/>
    <property type="match status" value="1"/>
</dbReference>
<protein>
    <submittedName>
        <fullName evidence="2">Uncharacterized protein</fullName>
    </submittedName>
</protein>
<accession>A0AA49JWQ7</accession>
<keyword evidence="3" id="KW-1185">Reference proteome</keyword>
<evidence type="ECO:0000313" key="1">
    <source>
        <dbReference type="EMBL" id="WKW13449.1"/>
    </source>
</evidence>
<dbReference type="AlphaFoldDB" id="A0AA49K2E0"/>
<organism evidence="2 3">
    <name type="scientific">Pseudogemmatithrix spongiicola</name>
    <dbReference type="NCBI Taxonomy" id="3062599"/>
    <lineage>
        <taxon>Bacteria</taxon>
        <taxon>Pseudomonadati</taxon>
        <taxon>Gemmatimonadota</taxon>
        <taxon>Gemmatimonadia</taxon>
        <taxon>Gemmatimonadales</taxon>
        <taxon>Gemmatimonadaceae</taxon>
        <taxon>Pseudogemmatithrix</taxon>
    </lineage>
</organism>
<accession>A0AA49K2E0</accession>
<dbReference type="RefSeq" id="WP_367886305.1">
    <property type="nucleotide sequence ID" value="NZ_CP130612.1"/>
</dbReference>
<proteinExistence type="predicted"/>
<name>A0AA49K2E0_9BACT</name>
<dbReference type="Proteomes" id="UP001229955">
    <property type="component" value="Chromosome"/>
</dbReference>
<dbReference type="EMBL" id="CP130612">
    <property type="protein sequence ID" value="WKW13449.1"/>
    <property type="molecule type" value="Genomic_DNA"/>
</dbReference>
<evidence type="ECO:0000313" key="2">
    <source>
        <dbReference type="EMBL" id="WKW16356.1"/>
    </source>
</evidence>
<evidence type="ECO:0000313" key="3">
    <source>
        <dbReference type="Proteomes" id="UP001229955"/>
    </source>
</evidence>
<gene>
    <name evidence="1" type="ORF">Strain138_002769</name>
    <name evidence="2" type="ORF">Strain318_002769</name>
</gene>
<sequence length="305" mass="33486">MPRHRSFVCAAVALWVAACVDDAPTAADAGINPALLTPEVAAQLDARGMFPLQQPEAGYINPRSRSDADSLARRAIASQAAEYLIQWQMRRGAAIDIGRLERCGPILYSASAYEVAMMTPQHLVRQEVGGRYEMVFCGPDGRRTLYVSVPIEEIMVESEAFGDLANVLVAGIPIAGEHTELPSPEEAARIAAKRTGRRVASVPERVNTRFRWPTSRYMVRLDRPVAVHGLGSFMADTISVVFVGSFWSDDGEYTPLTALRPFRPATESSRVDTLPYTLVEGCSLCLYTARIGMPRWAEPFSLRAP</sequence>